<keyword evidence="2" id="KW-1185">Reference proteome</keyword>
<dbReference type="AlphaFoldDB" id="A0A0N0BMP7"/>
<organism evidence="1 2">
    <name type="scientific">Haloarcula rubripromontorii</name>
    <dbReference type="NCBI Taxonomy" id="1705562"/>
    <lineage>
        <taxon>Archaea</taxon>
        <taxon>Methanobacteriati</taxon>
        <taxon>Methanobacteriota</taxon>
        <taxon>Stenosarchaea group</taxon>
        <taxon>Halobacteria</taxon>
        <taxon>Halobacteriales</taxon>
        <taxon>Haloarculaceae</taxon>
        <taxon>Haloarcula</taxon>
    </lineage>
</organism>
<proteinExistence type="predicted"/>
<reference evidence="1 2" key="1">
    <citation type="submission" date="2015-08" db="EMBL/GenBank/DDBJ databases">
        <title>Genomes of Isolates from Cabo Rojo, PR.</title>
        <authorList>
            <person name="Sanchez-Nieves R.L."/>
            <person name="Montalvo-Rodriguez R."/>
        </authorList>
    </citation>
    <scope>NUCLEOTIDE SEQUENCE [LARGE SCALE GENOMIC DNA]</scope>
    <source>
        <strain evidence="1 2">SL3</strain>
    </source>
</reference>
<dbReference type="EMBL" id="LIUF01000014">
    <property type="protein sequence ID" value="KOX91320.1"/>
    <property type="molecule type" value="Genomic_DNA"/>
</dbReference>
<accession>A0A0N0BMP7</accession>
<sequence length="92" mass="9862">MIGSQSNRKLSAAFVLVQGVVTALFPQISIKLIKRMIGKNFDNASELEVKPAYRRQLRAVGVGMIAAAGTDLLLQSTAEKESEPSLAGEDSE</sequence>
<dbReference type="RefSeq" id="WP_053969658.1">
    <property type="nucleotide sequence ID" value="NZ_JAWJXX010000002.1"/>
</dbReference>
<gene>
    <name evidence="1" type="ORF">AMS69_19320</name>
</gene>
<evidence type="ECO:0000313" key="1">
    <source>
        <dbReference type="EMBL" id="KOX91320.1"/>
    </source>
</evidence>
<protein>
    <submittedName>
        <fullName evidence="1">Uncharacterized protein</fullName>
    </submittedName>
</protein>
<dbReference type="Proteomes" id="UP000037729">
    <property type="component" value="Unassembled WGS sequence"/>
</dbReference>
<evidence type="ECO:0000313" key="2">
    <source>
        <dbReference type="Proteomes" id="UP000037729"/>
    </source>
</evidence>
<dbReference type="OrthoDB" id="163843at2157"/>
<name>A0A0N0BMP7_9EURY</name>
<comment type="caution">
    <text evidence="1">The sequence shown here is derived from an EMBL/GenBank/DDBJ whole genome shotgun (WGS) entry which is preliminary data.</text>
</comment>
<dbReference type="PATRIC" id="fig|1705562.3.peg.11"/>